<dbReference type="Proteomes" id="UP000509579">
    <property type="component" value="Chromosome"/>
</dbReference>
<evidence type="ECO:0000313" key="2">
    <source>
        <dbReference type="EMBL" id="QKV54353.1"/>
    </source>
</evidence>
<reference evidence="2 3" key="1">
    <citation type="submission" date="2020-06" db="EMBL/GenBank/DDBJ databases">
        <title>Acidovorax antarctica sp. nov., isolated from Corinth ice sheet soil, Antarctic Fields Peninsula.</title>
        <authorList>
            <person name="Xu Q."/>
            <person name="Peng F."/>
        </authorList>
    </citation>
    <scope>NUCLEOTIDE SEQUENCE [LARGE SCALE GENOMIC DNA]</scope>
    <source>
        <strain evidence="2 3">16-35-5</strain>
    </source>
</reference>
<organism evidence="2 3">
    <name type="scientific">Comamonas antarctica</name>
    <dbReference type="NCBI Taxonomy" id="2743470"/>
    <lineage>
        <taxon>Bacteria</taxon>
        <taxon>Pseudomonadati</taxon>
        <taxon>Pseudomonadota</taxon>
        <taxon>Betaproteobacteria</taxon>
        <taxon>Burkholderiales</taxon>
        <taxon>Comamonadaceae</taxon>
        <taxon>Comamonas</taxon>
    </lineage>
</organism>
<feature type="compositionally biased region" description="Low complexity" evidence="1">
    <location>
        <begin position="28"/>
        <end position="39"/>
    </location>
</feature>
<protein>
    <submittedName>
        <fullName evidence="2">Uncharacterized protein</fullName>
    </submittedName>
</protein>
<dbReference type="KEGG" id="aant:HUK68_16355"/>
<evidence type="ECO:0000313" key="3">
    <source>
        <dbReference type="Proteomes" id="UP000509579"/>
    </source>
</evidence>
<dbReference type="AlphaFoldDB" id="A0A6N1X7S4"/>
<name>A0A6N1X7S4_9BURK</name>
<gene>
    <name evidence="2" type="ORF">HUK68_16355</name>
</gene>
<dbReference type="EMBL" id="CP054840">
    <property type="protein sequence ID" value="QKV54353.1"/>
    <property type="molecule type" value="Genomic_DNA"/>
</dbReference>
<evidence type="ECO:0000256" key="1">
    <source>
        <dbReference type="SAM" id="MobiDB-lite"/>
    </source>
</evidence>
<accession>A0A6N1X7S4</accession>
<dbReference type="RefSeq" id="WP_175505153.1">
    <property type="nucleotide sequence ID" value="NZ_CAURQT010000005.1"/>
</dbReference>
<keyword evidence="3" id="KW-1185">Reference proteome</keyword>
<sequence>MPITPIERSSAWRPQGADLYSTGASGAVPVRPINPVNPVESTDKIGEGAIVREPNEPSAPDKSNRDWTMVEEKKQLEEVEEPPKEPIHKQLIEHFQSLWLASRHVVEHAEQVNKSDEIERNKLLVKEEPLTYSEPKIKRTQGL</sequence>
<proteinExistence type="predicted"/>
<feature type="region of interest" description="Disordered" evidence="1">
    <location>
        <begin position="1"/>
        <end position="67"/>
    </location>
</feature>